<reference evidence="2" key="1">
    <citation type="submission" date="2022-06" db="EMBL/GenBank/DDBJ databases">
        <title>WGS of actinobacteria.</title>
        <authorList>
            <person name="Thawai C."/>
        </authorList>
    </citation>
    <scope>NUCLEOTIDE SEQUENCE</scope>
    <source>
        <strain evidence="2">AA8</strain>
    </source>
</reference>
<evidence type="ECO:0000313" key="2">
    <source>
        <dbReference type="EMBL" id="MCQ8773756.1"/>
    </source>
</evidence>
<feature type="region of interest" description="Disordered" evidence="1">
    <location>
        <begin position="91"/>
        <end position="138"/>
    </location>
</feature>
<dbReference type="Proteomes" id="UP001142374">
    <property type="component" value="Unassembled WGS sequence"/>
</dbReference>
<name>A0A9X2LMN3_9ACTN</name>
<dbReference type="AlphaFoldDB" id="A0A9X2LMN3"/>
<sequence length="164" mass="18775">MSEQYEYFAEVPEGYTADRPDGLWRRAGEEWEYLSLLDWQWHNLAESTVRNHPPVDELEAVTVERAAALEADRQGWVRYWALYVDEEDHREGEPATTVVRRRSSPEQELDESYRGSKGIWGPTGAVAESRDPRTSNPPYLEAVSAERAEELLQEIHGVTGATEL</sequence>
<keyword evidence="3" id="KW-1185">Reference proteome</keyword>
<evidence type="ECO:0000256" key="1">
    <source>
        <dbReference type="SAM" id="MobiDB-lite"/>
    </source>
</evidence>
<proteinExistence type="predicted"/>
<dbReference type="RefSeq" id="WP_168091916.1">
    <property type="nucleotide sequence ID" value="NZ_JAATER010000045.1"/>
</dbReference>
<accession>A0A9X2LMN3</accession>
<protein>
    <submittedName>
        <fullName evidence="2">Uncharacterized protein</fullName>
    </submittedName>
</protein>
<organism evidence="2 3">
    <name type="scientific">Streptomyces telluris</name>
    <dbReference type="NCBI Taxonomy" id="2720021"/>
    <lineage>
        <taxon>Bacteria</taxon>
        <taxon>Bacillati</taxon>
        <taxon>Actinomycetota</taxon>
        <taxon>Actinomycetes</taxon>
        <taxon>Kitasatosporales</taxon>
        <taxon>Streptomycetaceae</taxon>
        <taxon>Streptomyces</taxon>
    </lineage>
</organism>
<evidence type="ECO:0000313" key="3">
    <source>
        <dbReference type="Proteomes" id="UP001142374"/>
    </source>
</evidence>
<dbReference type="EMBL" id="JANIID010000033">
    <property type="protein sequence ID" value="MCQ8773756.1"/>
    <property type="molecule type" value="Genomic_DNA"/>
</dbReference>
<gene>
    <name evidence="2" type="ORF">NQU55_28945</name>
</gene>
<comment type="caution">
    <text evidence="2">The sequence shown here is derived from an EMBL/GenBank/DDBJ whole genome shotgun (WGS) entry which is preliminary data.</text>
</comment>